<keyword evidence="4" id="KW-1133">Transmembrane helix</keyword>
<feature type="transmembrane region" description="Helical" evidence="4">
    <location>
        <begin position="81"/>
        <end position="100"/>
    </location>
</feature>
<reference evidence="5" key="1">
    <citation type="submission" date="2021-12" db="EMBL/GenBank/DDBJ databases">
        <authorList>
            <person name="King R."/>
        </authorList>
    </citation>
    <scope>NUCLEOTIDE SEQUENCE</scope>
</reference>
<protein>
    <recommendedName>
        <fullName evidence="2">Mitochondrial fission process protein 1</fullName>
    </recommendedName>
    <alternativeName>
        <fullName evidence="3">Mitochondrial 18 kDa protein</fullName>
    </alternativeName>
</protein>
<feature type="transmembrane region" description="Helical" evidence="4">
    <location>
        <begin position="120"/>
        <end position="137"/>
    </location>
</feature>
<dbReference type="GO" id="GO:0000266">
    <property type="term" value="P:mitochondrial fission"/>
    <property type="evidence" value="ECO:0007669"/>
    <property type="project" value="TreeGrafter"/>
</dbReference>
<name>A0A9P0ATR0_BRAAE</name>
<dbReference type="PANTHER" id="PTHR11001:SF2">
    <property type="entry name" value="MITOCHONDRIAL FISSION PROCESS PROTEIN 1"/>
    <property type="match status" value="1"/>
</dbReference>
<dbReference type="Proteomes" id="UP001154078">
    <property type="component" value="Chromosome 10"/>
</dbReference>
<dbReference type="PANTHER" id="PTHR11001">
    <property type="entry name" value="MITOCHONDRIAL FISSION PROCESS PROTEIN 1"/>
    <property type="match status" value="1"/>
</dbReference>
<evidence type="ECO:0000256" key="1">
    <source>
        <dbReference type="ARBA" id="ARBA00009224"/>
    </source>
</evidence>
<gene>
    <name evidence="5" type="ORF">MELIAE_LOCUS2162</name>
</gene>
<evidence type="ECO:0000256" key="4">
    <source>
        <dbReference type="SAM" id="Phobius"/>
    </source>
</evidence>
<dbReference type="EMBL" id="OV121141">
    <property type="protein sequence ID" value="CAH0548756.1"/>
    <property type="molecule type" value="Genomic_DNA"/>
</dbReference>
<evidence type="ECO:0000313" key="5">
    <source>
        <dbReference type="EMBL" id="CAH0548756.1"/>
    </source>
</evidence>
<dbReference type="InterPro" id="IPR019560">
    <property type="entry name" value="Mitochondrial_18_kDa_protein"/>
</dbReference>
<evidence type="ECO:0000313" key="6">
    <source>
        <dbReference type="Proteomes" id="UP001154078"/>
    </source>
</evidence>
<dbReference type="Pfam" id="PF10558">
    <property type="entry name" value="MTP18"/>
    <property type="match status" value="1"/>
</dbReference>
<keyword evidence="4" id="KW-0472">Membrane</keyword>
<dbReference type="OrthoDB" id="424969at2759"/>
<keyword evidence="4" id="KW-0812">Transmembrane</keyword>
<accession>A0A9P0ATR0</accession>
<evidence type="ECO:0000256" key="2">
    <source>
        <dbReference type="ARBA" id="ARBA00017835"/>
    </source>
</evidence>
<sequence length="155" mass="17587">MENAKKTDLYRETPVRYLGYANELGEAFRAFLGSKLVNVTYGIASLYVLADTTDKSIQAHKTHFDEKNHVKKVIFTTADTLIWQFLASVIIPGVTINRVCATSNYLLKKVEKLPKNNRKYLVTAIGLVTIPFIIHPIDNMVDDLLDVSLRKFKPE</sequence>
<dbReference type="GO" id="GO:0005739">
    <property type="term" value="C:mitochondrion"/>
    <property type="evidence" value="ECO:0007669"/>
    <property type="project" value="TreeGrafter"/>
</dbReference>
<proteinExistence type="inferred from homology"/>
<comment type="similarity">
    <text evidence="1">Belongs to the MTFP1 family.</text>
</comment>
<organism evidence="5 6">
    <name type="scientific">Brassicogethes aeneus</name>
    <name type="common">Rape pollen beetle</name>
    <name type="synonym">Meligethes aeneus</name>
    <dbReference type="NCBI Taxonomy" id="1431903"/>
    <lineage>
        <taxon>Eukaryota</taxon>
        <taxon>Metazoa</taxon>
        <taxon>Ecdysozoa</taxon>
        <taxon>Arthropoda</taxon>
        <taxon>Hexapoda</taxon>
        <taxon>Insecta</taxon>
        <taxon>Pterygota</taxon>
        <taxon>Neoptera</taxon>
        <taxon>Endopterygota</taxon>
        <taxon>Coleoptera</taxon>
        <taxon>Polyphaga</taxon>
        <taxon>Cucujiformia</taxon>
        <taxon>Nitidulidae</taxon>
        <taxon>Meligethinae</taxon>
        <taxon>Brassicogethes</taxon>
    </lineage>
</organism>
<evidence type="ECO:0000256" key="3">
    <source>
        <dbReference type="ARBA" id="ARBA00029631"/>
    </source>
</evidence>
<keyword evidence="6" id="KW-1185">Reference proteome</keyword>
<dbReference type="AlphaFoldDB" id="A0A9P0ATR0"/>